<evidence type="ECO:0000256" key="2">
    <source>
        <dbReference type="ARBA" id="ARBA00022676"/>
    </source>
</evidence>
<sequence>MIQILRNFHDHYSRNAAIHGGTPWREATVTSPAKLKIAIAIATAGRREVLADTVLFMRNQERPPEEFLICPARPEDADVETLRQAHPQLATVSSPVGLCRQRNALMAASNADVMVFFDDDFLPDADFLVEIEKLFHANPDVAIATGCVLADGIRGAGIDMNTGLKALSDAGPNRAPDRLSEVYNAYGCNMAVRLDLARRHGLTFDERLPLYSWLEDVDFSRAIARYGRVVRSERLRGVHLGTKKAGRSPGRRLGYSQIANRVYISRKGNMSLRGALEGGVWNLSSNFLKSFNPEPWADRRGRLVGNLLALWDLVRGRLDPGKIEKM</sequence>
<organism evidence="5 6">
    <name type="scientific">Labrys miyagiensis</name>
    <dbReference type="NCBI Taxonomy" id="346912"/>
    <lineage>
        <taxon>Bacteria</taxon>
        <taxon>Pseudomonadati</taxon>
        <taxon>Pseudomonadota</taxon>
        <taxon>Alphaproteobacteria</taxon>
        <taxon>Hyphomicrobiales</taxon>
        <taxon>Xanthobacteraceae</taxon>
        <taxon>Labrys</taxon>
    </lineage>
</organism>
<dbReference type="Gene3D" id="3.90.550.10">
    <property type="entry name" value="Spore Coat Polysaccharide Biosynthesis Protein SpsA, Chain A"/>
    <property type="match status" value="1"/>
</dbReference>
<evidence type="ECO:0000256" key="1">
    <source>
        <dbReference type="ARBA" id="ARBA00006739"/>
    </source>
</evidence>
<dbReference type="GO" id="GO:0016740">
    <property type="term" value="F:transferase activity"/>
    <property type="evidence" value="ECO:0007669"/>
    <property type="project" value="UniProtKB-KW"/>
</dbReference>
<dbReference type="Pfam" id="PF00535">
    <property type="entry name" value="Glycos_transf_2"/>
    <property type="match status" value="1"/>
</dbReference>
<keyword evidence="3 5" id="KW-0808">Transferase</keyword>
<dbReference type="PANTHER" id="PTHR43179">
    <property type="entry name" value="RHAMNOSYLTRANSFERASE WBBL"/>
    <property type="match status" value="1"/>
</dbReference>
<evidence type="ECO:0000313" key="6">
    <source>
        <dbReference type="Proteomes" id="UP001156882"/>
    </source>
</evidence>
<reference evidence="6" key="1">
    <citation type="journal article" date="2019" name="Int. J. Syst. Evol. Microbiol.">
        <title>The Global Catalogue of Microorganisms (GCM) 10K type strain sequencing project: providing services to taxonomists for standard genome sequencing and annotation.</title>
        <authorList>
            <consortium name="The Broad Institute Genomics Platform"/>
            <consortium name="The Broad Institute Genome Sequencing Center for Infectious Disease"/>
            <person name="Wu L."/>
            <person name="Ma J."/>
        </authorList>
    </citation>
    <scope>NUCLEOTIDE SEQUENCE [LARGE SCALE GENOMIC DNA]</scope>
    <source>
        <strain evidence="6">NBRC 101365</strain>
    </source>
</reference>
<dbReference type="Proteomes" id="UP001156882">
    <property type="component" value="Unassembled WGS sequence"/>
</dbReference>
<accession>A0ABQ6CBS6</accession>
<evidence type="ECO:0000259" key="4">
    <source>
        <dbReference type="Pfam" id="PF00535"/>
    </source>
</evidence>
<gene>
    <name evidence="5" type="ORF">GCM10007874_08520</name>
</gene>
<evidence type="ECO:0000256" key="3">
    <source>
        <dbReference type="ARBA" id="ARBA00022679"/>
    </source>
</evidence>
<keyword evidence="6" id="KW-1185">Reference proteome</keyword>
<proteinExistence type="inferred from homology"/>
<protein>
    <submittedName>
        <fullName evidence="5">Glycosyl transferase</fullName>
    </submittedName>
</protein>
<dbReference type="EMBL" id="BSPC01000006">
    <property type="protein sequence ID" value="GLS17837.1"/>
    <property type="molecule type" value="Genomic_DNA"/>
</dbReference>
<feature type="domain" description="Glycosyltransferase 2-like" evidence="4">
    <location>
        <begin position="39"/>
        <end position="144"/>
    </location>
</feature>
<comment type="similarity">
    <text evidence="1">Belongs to the glycosyltransferase 2 family.</text>
</comment>
<comment type="caution">
    <text evidence="5">The sequence shown here is derived from an EMBL/GenBank/DDBJ whole genome shotgun (WGS) entry which is preliminary data.</text>
</comment>
<evidence type="ECO:0000313" key="5">
    <source>
        <dbReference type="EMBL" id="GLS17837.1"/>
    </source>
</evidence>
<keyword evidence="2" id="KW-0328">Glycosyltransferase</keyword>
<dbReference type="InterPro" id="IPR001173">
    <property type="entry name" value="Glyco_trans_2-like"/>
</dbReference>
<name>A0ABQ6CBS6_9HYPH</name>
<dbReference type="PANTHER" id="PTHR43179:SF12">
    <property type="entry name" value="GALACTOFURANOSYLTRANSFERASE GLFT2"/>
    <property type="match status" value="1"/>
</dbReference>
<dbReference type="InterPro" id="IPR029044">
    <property type="entry name" value="Nucleotide-diphossugar_trans"/>
</dbReference>
<dbReference type="SUPFAM" id="SSF53448">
    <property type="entry name" value="Nucleotide-diphospho-sugar transferases"/>
    <property type="match status" value="1"/>
</dbReference>